<dbReference type="InterPro" id="IPR029044">
    <property type="entry name" value="Nucleotide-diphossugar_trans"/>
</dbReference>
<protein>
    <submittedName>
        <fullName evidence="2">Glycosyltransferase</fullName>
    </submittedName>
</protein>
<organism evidence="2 3">
    <name type="scientific">Paragemmobacter kunshanensis</name>
    <dbReference type="NCBI Taxonomy" id="2583234"/>
    <lineage>
        <taxon>Bacteria</taxon>
        <taxon>Pseudomonadati</taxon>
        <taxon>Pseudomonadota</taxon>
        <taxon>Alphaproteobacteria</taxon>
        <taxon>Rhodobacterales</taxon>
        <taxon>Paracoccaceae</taxon>
        <taxon>Paragemmobacter</taxon>
    </lineage>
</organism>
<dbReference type="Proteomes" id="UP000474758">
    <property type="component" value="Unassembled WGS sequence"/>
</dbReference>
<dbReference type="InterPro" id="IPR001173">
    <property type="entry name" value="Glyco_trans_2-like"/>
</dbReference>
<feature type="domain" description="Glycosyltransferase 2-like" evidence="1">
    <location>
        <begin position="43"/>
        <end position="90"/>
    </location>
</feature>
<dbReference type="EMBL" id="JAALFE010000097">
    <property type="protein sequence ID" value="NGQ93536.1"/>
    <property type="molecule type" value="Genomic_DNA"/>
</dbReference>
<gene>
    <name evidence="2" type="ORF">G5V65_21940</name>
</gene>
<accession>A0A6M1U3F1</accession>
<proteinExistence type="predicted"/>
<dbReference type="GO" id="GO:0016740">
    <property type="term" value="F:transferase activity"/>
    <property type="evidence" value="ECO:0007669"/>
    <property type="project" value="UniProtKB-KW"/>
</dbReference>
<dbReference type="Pfam" id="PF00535">
    <property type="entry name" value="Glycos_transf_2"/>
    <property type="match status" value="1"/>
</dbReference>
<name>A0A6M1U3F1_9RHOB</name>
<sequence length="91" mass="10095">MEVVAFALLAVWCLLFIKTAASALLTPKVAGELKEDCWGPVDILVPVRNEADRLLSDFLTDLVRLNHPRGKIFIVDDRSTDESAEIIARVC</sequence>
<dbReference type="Gene3D" id="3.90.550.10">
    <property type="entry name" value="Spore Coat Polysaccharide Biosynthesis Protein SpsA, Chain A"/>
    <property type="match status" value="1"/>
</dbReference>
<evidence type="ECO:0000313" key="3">
    <source>
        <dbReference type="Proteomes" id="UP000474758"/>
    </source>
</evidence>
<evidence type="ECO:0000313" key="2">
    <source>
        <dbReference type="EMBL" id="NGQ93536.1"/>
    </source>
</evidence>
<dbReference type="AlphaFoldDB" id="A0A6M1U3F1"/>
<evidence type="ECO:0000259" key="1">
    <source>
        <dbReference type="Pfam" id="PF00535"/>
    </source>
</evidence>
<dbReference type="SUPFAM" id="SSF53448">
    <property type="entry name" value="Nucleotide-diphospho-sugar transferases"/>
    <property type="match status" value="1"/>
</dbReference>
<reference evidence="2 3" key="1">
    <citation type="submission" date="2020-02" db="EMBL/GenBank/DDBJ databases">
        <title>Rhodobacter translucens sp. nov., a novel bacterium isolated from activated sludge.</title>
        <authorList>
            <person name="Liu J."/>
        </authorList>
    </citation>
    <scope>NUCLEOTIDE SEQUENCE [LARGE SCALE GENOMIC DNA]</scope>
    <source>
        <strain evidence="2 3">HX-7-19</strain>
    </source>
</reference>
<comment type="caution">
    <text evidence="2">The sequence shown here is derived from an EMBL/GenBank/DDBJ whole genome shotgun (WGS) entry which is preliminary data.</text>
</comment>
<keyword evidence="3" id="KW-1185">Reference proteome</keyword>
<keyword evidence="2" id="KW-0808">Transferase</keyword>